<dbReference type="Proteomes" id="UP001186104">
    <property type="component" value="Unassembled WGS sequence"/>
</dbReference>
<dbReference type="Gene3D" id="1.20.5.1930">
    <property type="match status" value="1"/>
</dbReference>
<feature type="transmembrane region" description="Helical" evidence="9">
    <location>
        <begin position="39"/>
        <end position="56"/>
    </location>
</feature>
<evidence type="ECO:0000259" key="11">
    <source>
        <dbReference type="Pfam" id="PF23539"/>
    </source>
</evidence>
<comment type="catalytic activity">
    <reaction evidence="1">
        <text>ATP + protein L-histidine = ADP + protein N-phospho-L-histidine.</text>
        <dbReference type="EC" id="2.7.13.3"/>
    </reaction>
</comment>
<evidence type="ECO:0000256" key="5">
    <source>
        <dbReference type="ARBA" id="ARBA00022741"/>
    </source>
</evidence>
<evidence type="ECO:0000256" key="8">
    <source>
        <dbReference type="ARBA" id="ARBA00023012"/>
    </source>
</evidence>
<dbReference type="EC" id="2.7.13.3" evidence="2"/>
<accession>A0ABU4CVL9</accession>
<keyword evidence="4" id="KW-0808">Transferase</keyword>
<feature type="transmembrane region" description="Helical" evidence="9">
    <location>
        <begin position="94"/>
        <end position="114"/>
    </location>
</feature>
<dbReference type="EMBL" id="JAWLKF010000001">
    <property type="protein sequence ID" value="MDV6301196.1"/>
    <property type="molecule type" value="Genomic_DNA"/>
</dbReference>
<protein>
    <recommendedName>
        <fullName evidence="2">histidine kinase</fullName>
        <ecNumber evidence="2">2.7.13.3</ecNumber>
    </recommendedName>
</protein>
<evidence type="ECO:0000256" key="7">
    <source>
        <dbReference type="ARBA" id="ARBA00022840"/>
    </source>
</evidence>
<feature type="domain" description="Signal transduction histidine kinase subgroup 3 dimerisation and phosphoacceptor" evidence="10">
    <location>
        <begin position="174"/>
        <end position="239"/>
    </location>
</feature>
<feature type="transmembrane region" description="Helical" evidence="9">
    <location>
        <begin position="121"/>
        <end position="141"/>
    </location>
</feature>
<keyword evidence="13" id="KW-1185">Reference proteome</keyword>
<evidence type="ECO:0000313" key="13">
    <source>
        <dbReference type="Proteomes" id="UP001186104"/>
    </source>
</evidence>
<keyword evidence="9" id="KW-0812">Transmembrane</keyword>
<dbReference type="Pfam" id="PF07730">
    <property type="entry name" value="HisKA_3"/>
    <property type="match status" value="1"/>
</dbReference>
<reference evidence="12 13" key="1">
    <citation type="submission" date="2023-10" db="EMBL/GenBank/DDBJ databases">
        <title>Development of a sustainable strategy for remediation of hydrocarbon-contaminated territories based on the waste exchange concept.</title>
        <authorList>
            <person name="Krivoruchko A."/>
        </authorList>
    </citation>
    <scope>NUCLEOTIDE SEQUENCE [LARGE SCALE GENOMIC DNA]</scope>
    <source>
        <strain evidence="12 13">IEGM 1327</strain>
    </source>
</reference>
<keyword evidence="3" id="KW-0597">Phosphoprotein</keyword>
<comment type="caution">
    <text evidence="12">The sequence shown here is derived from an EMBL/GenBank/DDBJ whole genome shotgun (WGS) entry which is preliminary data.</text>
</comment>
<evidence type="ECO:0000256" key="6">
    <source>
        <dbReference type="ARBA" id="ARBA00022777"/>
    </source>
</evidence>
<dbReference type="InterPro" id="IPR011712">
    <property type="entry name" value="Sig_transdc_His_kin_sub3_dim/P"/>
</dbReference>
<dbReference type="RefSeq" id="WP_317532256.1">
    <property type="nucleotide sequence ID" value="NZ_JAWLKF010000001.1"/>
</dbReference>
<keyword evidence="6 12" id="KW-0418">Kinase</keyword>
<proteinExistence type="predicted"/>
<keyword evidence="9" id="KW-0472">Membrane</keyword>
<feature type="domain" description="DUF7134" evidence="11">
    <location>
        <begin position="5"/>
        <end position="137"/>
    </location>
</feature>
<dbReference type="Gene3D" id="3.30.565.10">
    <property type="entry name" value="Histidine kinase-like ATPase, C-terminal domain"/>
    <property type="match status" value="1"/>
</dbReference>
<keyword evidence="5" id="KW-0547">Nucleotide-binding</keyword>
<dbReference type="InterPro" id="IPR050482">
    <property type="entry name" value="Sensor_HK_TwoCompSys"/>
</dbReference>
<evidence type="ECO:0000256" key="3">
    <source>
        <dbReference type="ARBA" id="ARBA00022553"/>
    </source>
</evidence>
<dbReference type="PANTHER" id="PTHR24421">
    <property type="entry name" value="NITRATE/NITRITE SENSOR PROTEIN NARX-RELATED"/>
    <property type="match status" value="1"/>
</dbReference>
<dbReference type="Pfam" id="PF23539">
    <property type="entry name" value="DUF7134"/>
    <property type="match status" value="1"/>
</dbReference>
<evidence type="ECO:0000256" key="2">
    <source>
        <dbReference type="ARBA" id="ARBA00012438"/>
    </source>
</evidence>
<dbReference type="PANTHER" id="PTHR24421:SF10">
    <property type="entry name" value="NITRATE_NITRITE SENSOR PROTEIN NARQ"/>
    <property type="match status" value="1"/>
</dbReference>
<evidence type="ECO:0000259" key="10">
    <source>
        <dbReference type="Pfam" id="PF07730"/>
    </source>
</evidence>
<keyword evidence="8" id="KW-0902">Two-component regulatory system</keyword>
<feature type="transmembrane region" description="Helical" evidence="9">
    <location>
        <begin position="63"/>
        <end position="88"/>
    </location>
</feature>
<name>A0ABU4CVL9_9NOCA</name>
<keyword evidence="7" id="KW-0067">ATP-binding</keyword>
<dbReference type="InterPro" id="IPR036890">
    <property type="entry name" value="HATPase_C_sf"/>
</dbReference>
<keyword evidence="9" id="KW-1133">Transmembrane helix</keyword>
<evidence type="ECO:0000256" key="1">
    <source>
        <dbReference type="ARBA" id="ARBA00000085"/>
    </source>
</evidence>
<evidence type="ECO:0000256" key="9">
    <source>
        <dbReference type="SAM" id="Phobius"/>
    </source>
</evidence>
<dbReference type="GO" id="GO:0016301">
    <property type="term" value="F:kinase activity"/>
    <property type="evidence" value="ECO:0007669"/>
    <property type="project" value="UniProtKB-KW"/>
</dbReference>
<gene>
    <name evidence="12" type="ORF">R3P93_01325</name>
</gene>
<evidence type="ECO:0000256" key="4">
    <source>
        <dbReference type="ARBA" id="ARBA00022679"/>
    </source>
</evidence>
<dbReference type="InterPro" id="IPR055558">
    <property type="entry name" value="DUF7134"/>
</dbReference>
<evidence type="ECO:0000313" key="12">
    <source>
        <dbReference type="EMBL" id="MDV6301196.1"/>
    </source>
</evidence>
<organism evidence="12 13">
    <name type="scientific">Rhodococcus cerastii</name>
    <dbReference type="NCBI Taxonomy" id="908616"/>
    <lineage>
        <taxon>Bacteria</taxon>
        <taxon>Bacillati</taxon>
        <taxon>Actinomycetota</taxon>
        <taxon>Actinomycetes</taxon>
        <taxon>Mycobacteriales</taxon>
        <taxon>Nocardiaceae</taxon>
        <taxon>Rhodococcus</taxon>
    </lineage>
</organism>
<sequence>MTLLRRHRERAWDVAAIAFALLLVLSVTADTEAMSTTRTVVSIVVGVLGSVMLWWRRRWPVEVAVALAVCAVLTDAVGGAELVAVFTVACRKSWRVTIAAVVLHVLAPVIWTRVWDDQPSVLYIAILSLAFLTVPAAWGIVVKSRREVIDSLRERAERAESESNLRAETLRGLERERIAREMHDALAHRISLVSLHAGALEVRPDVGAREVEALASTIRSNAHGALEDLREILGVLRSGDVSSSARPQPGVDDIAELIEDSEKAGTQVTFVDEMPADFSLPASASRTVHRVIQEGLTNARKHAPGVPVRCGIAPVNSEIRVWLENGIGAKSFGTVPGSRSGMIGLTERIELAGGRIEYGIARSSVGVVYRLEAWLPCPN</sequence>